<dbReference type="InParanoid" id="K5VHC4"/>
<reference evidence="3" key="1">
    <citation type="journal article" date="2012" name="Proc. Natl. Acad. Sci. U.S.A.">
        <title>Genome sequence of the button mushroom Agaricus bisporus reveals mechanisms governing adaptation to a humic-rich ecological niche.</title>
        <authorList>
            <person name="Morin E."/>
            <person name="Kohler A."/>
            <person name="Baker A.R."/>
            <person name="Foulongne-Oriol M."/>
            <person name="Lombard V."/>
            <person name="Nagy L.G."/>
            <person name="Ohm R.A."/>
            <person name="Patyshakuliyeva A."/>
            <person name="Brun A."/>
            <person name="Aerts A.L."/>
            <person name="Bailey A.M."/>
            <person name="Billette C."/>
            <person name="Coutinho P.M."/>
            <person name="Deakin G."/>
            <person name="Doddapaneni H."/>
            <person name="Floudas D."/>
            <person name="Grimwood J."/>
            <person name="Hilden K."/>
            <person name="Kuees U."/>
            <person name="LaButti K.M."/>
            <person name="Lapidus A."/>
            <person name="Lindquist E.A."/>
            <person name="Lucas S.M."/>
            <person name="Murat C."/>
            <person name="Riley R.W."/>
            <person name="Salamov A.A."/>
            <person name="Schmutz J."/>
            <person name="Subramanian V."/>
            <person name="Woesten H.A.B."/>
            <person name="Xu J."/>
            <person name="Eastwood D.C."/>
            <person name="Foster G.D."/>
            <person name="Sonnenberg A.S."/>
            <person name="Cullen D."/>
            <person name="de Vries R.P."/>
            <person name="Lundell T."/>
            <person name="Hibbett D.S."/>
            <person name="Henrissat B."/>
            <person name="Burton K.S."/>
            <person name="Kerrigan R.W."/>
            <person name="Challen M.P."/>
            <person name="Grigoriev I.V."/>
            <person name="Martin F."/>
        </authorList>
    </citation>
    <scope>NUCLEOTIDE SEQUENCE [LARGE SCALE GENOMIC DNA]</scope>
    <source>
        <strain evidence="3">JB137-S8 / ATCC MYA-4627 / FGSC 10392</strain>
    </source>
</reference>
<feature type="compositionally biased region" description="Basic residues" evidence="1">
    <location>
        <begin position="161"/>
        <end position="177"/>
    </location>
</feature>
<name>K5VHC4_AGABU</name>
<organism evidence="2 3">
    <name type="scientific">Agaricus bisporus var. burnettii (strain JB137-S8 / ATCC MYA-4627 / FGSC 10392)</name>
    <name type="common">White button mushroom</name>
    <dbReference type="NCBI Taxonomy" id="597362"/>
    <lineage>
        <taxon>Eukaryota</taxon>
        <taxon>Fungi</taxon>
        <taxon>Dikarya</taxon>
        <taxon>Basidiomycota</taxon>
        <taxon>Agaricomycotina</taxon>
        <taxon>Agaricomycetes</taxon>
        <taxon>Agaricomycetidae</taxon>
        <taxon>Agaricales</taxon>
        <taxon>Agaricineae</taxon>
        <taxon>Agaricaceae</taxon>
        <taxon>Agaricus</taxon>
    </lineage>
</organism>
<evidence type="ECO:0000313" key="2">
    <source>
        <dbReference type="EMBL" id="EKM73729.1"/>
    </source>
</evidence>
<dbReference type="HOGENOM" id="CLU_1521326_0_0_1"/>
<gene>
    <name evidence="2" type="ORF">AGABI1DRAFT_96112</name>
</gene>
<proteinExistence type="predicted"/>
<sequence length="177" mass="19342">KRVNQSTPAPTLAVDRIAELEATIIRQQALLDKAKKAEAVQGATTKLIEKPARITNLAEAMELQDRKLLYNHCRASVKTACNQMGILPGIHWHKQDVLRLGELGMGDMNNNDNDRDNGDDSVVIIGDSVEEDDEGGVGAFDDDSPVPHTVMQVDQVNGGKAARKQAGKQAMKRQKTF</sequence>
<dbReference type="AlphaFoldDB" id="K5VHC4"/>
<accession>K5VHC4</accession>
<dbReference type="KEGG" id="abp:AGABI1DRAFT96112"/>
<feature type="non-terminal residue" evidence="2">
    <location>
        <position position="1"/>
    </location>
</feature>
<evidence type="ECO:0000313" key="3">
    <source>
        <dbReference type="Proteomes" id="UP000008493"/>
    </source>
</evidence>
<dbReference type="GeneID" id="18832818"/>
<protein>
    <submittedName>
        <fullName evidence="2">Uncharacterized protein</fullName>
    </submittedName>
</protein>
<evidence type="ECO:0000256" key="1">
    <source>
        <dbReference type="SAM" id="MobiDB-lite"/>
    </source>
</evidence>
<dbReference type="EMBL" id="JH972145">
    <property type="protein sequence ID" value="EKM73729.1"/>
    <property type="molecule type" value="Genomic_DNA"/>
</dbReference>
<keyword evidence="3" id="KW-1185">Reference proteome</keyword>
<dbReference type="Proteomes" id="UP000008493">
    <property type="component" value="Unassembled WGS sequence"/>
</dbReference>
<feature type="region of interest" description="Disordered" evidence="1">
    <location>
        <begin position="156"/>
        <end position="177"/>
    </location>
</feature>
<dbReference type="RefSeq" id="XP_007335632.1">
    <property type="nucleotide sequence ID" value="XM_007335570.1"/>
</dbReference>